<feature type="compositionally biased region" description="Basic and acidic residues" evidence="1">
    <location>
        <begin position="1387"/>
        <end position="1401"/>
    </location>
</feature>
<dbReference type="EMBL" id="QLTA01000011">
    <property type="protein sequence ID" value="RAR84315.1"/>
    <property type="molecule type" value="Genomic_DNA"/>
</dbReference>
<sequence length="1532" mass="162971">MTLKTIFTRSPREAHPPPAGSVQAPGPSPSTQSPERPVLNPPAGLEQRSPPEGGAASLYSTEHIAPRAKAGLLSRLKNHWKSGKTTASANIGPLTVGSQTQHPVGRNNQVRAPRFEGDGRVPMPGTTRSHLAQAVQQALAAMQSGDALPDEPSGAGGIADQAQYWVQQALSLLAIGKGPSSVPADALALFHSAQGRQTTGDSPPHRKAPLVLQHLASVAHAEKARAAIQLAAQVDLPDGERLETKEAADQLAQARDQALHSARDAASAASRAALDGLVATVPQPLQARLRDAAQALADHLDAGHKLADVLAAQMLVDVARSTFPGDPEALVQAMETLRDITPADLIAHAQEVFGSPGQMQETGQLADPALRLACALARPQGGSRLLAKAVTNETTDAATQTALRVAMAAVVELQQAAQRTDGKVTPAQRDWLGAAVAHAAAQTAPSPTDAPDTAQARRQRIAFNGVHSGFMTDEPGSSYDRVRQRLGQFSDGALEQTAHRNERAAQSRWGRLQNWASGSLPKAVQSSVTGFEGLLAPALPVIASWLPGTQPTMWRKSVMRQLTQTASANGLLPDRQEAVMTLHRTARDIRQGLQARAAQGLAPAESLLRGVLEELDLGGARQPAPPQALKRLGLGFFEKVEARLGEGGAAGLPPSLAADWQALRGHHPNAGHLLRLLADHIDLRALLDGTQAPTTAPTQVARGQRGDALAHEAIDAFASVAQAVQATADKEVPEEQALGDLLHAAAAALAAVKPAAVLRSLRIETFEAIENQLTRTLLAGYPKSERPPWNLARQMVLESWPAAVQDAWHTMKAEGADAGRVLRTLADAIPDTVRDRALPDAQAPDGAPTVEGAIAHAALALQALQRDVHVSRFELAMADTVTLFNDLRGPRDAAAVVESLVHRISLGEKIKSSDARQARLELGKAVSLTSTAQELIAPIAGMGLARERSLDLNMVGAAMQMQIGTIDSHNASIGLNAGLRGALGETDHEFNLGDDEAGIALRFDLRFEASIEQSQTRGVSLRMRRTAGHEDTLRQQFTDALVTLTHARQTGGEAADPLAHLLEHHPDLAIAELTAEKRGRASELGFGADATLRVRGPEHRDPDDRRATRRAVGIGVKAGAATANQRQHSVQTESRSGLNVEEYKFSAQHRADLRASAGASITLVPSSQQDPSAVPRVRGVGGEIRHQIANSGVDTTLRITTRNGETWADQTQMIREFEDLDDFLEELEPRQHQFVATLAGRDNVPGATDAEKTGRAWQRLRDTLVQAAAASAPGMAFSVVTKLRPEAAQAYDTLLGLEQAAREDGRTDDAEDYRGQVRDLLDSHDAWIANNLQFKSKSRDENAQSATLGILQGKASAESTRLHEFLPAGAQQVGRSLQQHNAAPADHSVRWEPRPVAERHPLPKPPDGSRPPAPELAAPSYPLPRPEDLQPPSRQPSLPGSAHPKPPAQTRAPVQSGDRPAEPRREAHPLPLPPHARGSATAQGQPRPPASTWPPVLSGNHTFGAGHEKHALPRPPHDPGGEAARRQPPPGR</sequence>
<organism evidence="2 3">
    <name type="scientific">Paracidovorax anthurii</name>
    <dbReference type="NCBI Taxonomy" id="78229"/>
    <lineage>
        <taxon>Bacteria</taxon>
        <taxon>Pseudomonadati</taxon>
        <taxon>Pseudomonadota</taxon>
        <taxon>Betaproteobacteria</taxon>
        <taxon>Burkholderiales</taxon>
        <taxon>Comamonadaceae</taxon>
        <taxon>Paracidovorax</taxon>
    </lineage>
</organism>
<comment type="caution">
    <text evidence="2">The sequence shown here is derived from an EMBL/GenBank/DDBJ whole genome shotgun (WGS) entry which is preliminary data.</text>
</comment>
<feature type="region of interest" description="Disordered" evidence="1">
    <location>
        <begin position="84"/>
        <end position="106"/>
    </location>
</feature>
<accession>A0A328ZG16</accession>
<name>A0A328ZG16_9BURK</name>
<dbReference type="RefSeq" id="WP_211322388.1">
    <property type="nucleotide sequence ID" value="NZ_QLTA01000011.1"/>
</dbReference>
<keyword evidence="3" id="KW-1185">Reference proteome</keyword>
<feature type="compositionally biased region" description="Pro residues" evidence="1">
    <location>
        <begin position="1403"/>
        <end position="1414"/>
    </location>
</feature>
<evidence type="ECO:0000256" key="1">
    <source>
        <dbReference type="SAM" id="MobiDB-lite"/>
    </source>
</evidence>
<evidence type="ECO:0000313" key="3">
    <source>
        <dbReference type="Proteomes" id="UP000248856"/>
    </source>
</evidence>
<feature type="compositionally biased region" description="Basic and acidic residues" evidence="1">
    <location>
        <begin position="1459"/>
        <end position="1468"/>
    </location>
</feature>
<gene>
    <name evidence="2" type="ORF">AX018_101133</name>
</gene>
<feature type="region of interest" description="Disordered" evidence="1">
    <location>
        <begin position="1"/>
        <end position="57"/>
    </location>
</feature>
<evidence type="ECO:0000313" key="2">
    <source>
        <dbReference type="EMBL" id="RAR84315.1"/>
    </source>
</evidence>
<dbReference type="Proteomes" id="UP000248856">
    <property type="component" value="Unassembled WGS sequence"/>
</dbReference>
<protein>
    <submittedName>
        <fullName evidence="2">Uncharacterized protein</fullName>
    </submittedName>
</protein>
<feature type="compositionally biased region" description="Polar residues" evidence="1">
    <location>
        <begin position="96"/>
        <end position="106"/>
    </location>
</feature>
<feature type="region of interest" description="Disordered" evidence="1">
    <location>
        <begin position="1377"/>
        <end position="1532"/>
    </location>
</feature>
<proteinExistence type="predicted"/>
<feature type="compositionally biased region" description="Basic and acidic residues" evidence="1">
    <location>
        <begin position="1506"/>
        <end position="1525"/>
    </location>
</feature>
<reference evidence="2 3" key="1">
    <citation type="submission" date="2018-06" db="EMBL/GenBank/DDBJ databases">
        <title>Genomic Encyclopedia of Archaeal and Bacterial Type Strains, Phase II (KMG-II): from individual species to whole genera.</title>
        <authorList>
            <person name="Goeker M."/>
        </authorList>
    </citation>
    <scope>NUCLEOTIDE SEQUENCE [LARGE SCALE GENOMIC DNA]</scope>
    <source>
        <strain evidence="2 3">CFPB 3232</strain>
    </source>
</reference>